<evidence type="ECO:0000313" key="4">
    <source>
        <dbReference type="Proteomes" id="UP001642409"/>
    </source>
</evidence>
<reference evidence="3 4" key="2">
    <citation type="submission" date="2024-07" db="EMBL/GenBank/DDBJ databases">
        <authorList>
            <person name="Akdeniz Z."/>
        </authorList>
    </citation>
    <scope>NUCLEOTIDE SEQUENCE [LARGE SCALE GENOMIC DNA]</scope>
</reference>
<keyword evidence="4" id="KW-1185">Reference proteome</keyword>
<evidence type="ECO:0000256" key="1">
    <source>
        <dbReference type="SAM" id="MobiDB-lite"/>
    </source>
</evidence>
<evidence type="ECO:0000313" key="3">
    <source>
        <dbReference type="EMBL" id="CAL5974322.1"/>
    </source>
</evidence>
<dbReference type="EMBL" id="CAXDID020000005">
    <property type="protein sequence ID" value="CAL5974322.1"/>
    <property type="molecule type" value="Genomic_DNA"/>
</dbReference>
<gene>
    <name evidence="2" type="ORF">HINF_LOCUS18165</name>
    <name evidence="3" type="ORF">HINF_LOCUS2795</name>
</gene>
<dbReference type="AlphaFoldDB" id="A0AA86TVJ4"/>
<feature type="compositionally biased region" description="Polar residues" evidence="1">
    <location>
        <begin position="138"/>
        <end position="152"/>
    </location>
</feature>
<name>A0AA86TVJ4_9EUKA</name>
<proteinExistence type="predicted"/>
<comment type="caution">
    <text evidence="2">The sequence shown here is derived from an EMBL/GenBank/DDBJ whole genome shotgun (WGS) entry which is preliminary data.</text>
</comment>
<reference evidence="2" key="1">
    <citation type="submission" date="2023-06" db="EMBL/GenBank/DDBJ databases">
        <authorList>
            <person name="Kurt Z."/>
        </authorList>
    </citation>
    <scope>NUCLEOTIDE SEQUENCE</scope>
</reference>
<dbReference type="EMBL" id="CATOUU010000464">
    <property type="protein sequence ID" value="CAI9930520.1"/>
    <property type="molecule type" value="Genomic_DNA"/>
</dbReference>
<protein>
    <submittedName>
        <fullName evidence="3">Hypothetical_protein</fullName>
    </submittedName>
</protein>
<evidence type="ECO:0000313" key="2">
    <source>
        <dbReference type="EMBL" id="CAI9930520.1"/>
    </source>
</evidence>
<accession>A0AA86TVJ4</accession>
<dbReference type="SUPFAM" id="SSF54060">
    <property type="entry name" value="His-Me finger endonucleases"/>
    <property type="match status" value="1"/>
</dbReference>
<dbReference type="Gene3D" id="3.90.75.20">
    <property type="match status" value="1"/>
</dbReference>
<sequence length="152" mass="17856">MSLEIQGVRFEPIKGFIRYFVSEQGFVFDSKTQQQCKMYYSQANPPYVLLKEDRKPFYIGTKYFNFPSSTITKPIVVVEAFIDNPDNCKFVIYIYIDGDKQNNDVKNLMWVKDPKQRSRQLKAQQPKSQMVPIKFKQSCDNTSNTDIQNQIQ</sequence>
<feature type="region of interest" description="Disordered" evidence="1">
    <location>
        <begin position="116"/>
        <end position="152"/>
    </location>
</feature>
<dbReference type="Proteomes" id="UP001642409">
    <property type="component" value="Unassembled WGS sequence"/>
</dbReference>
<organism evidence="2">
    <name type="scientific">Hexamita inflata</name>
    <dbReference type="NCBI Taxonomy" id="28002"/>
    <lineage>
        <taxon>Eukaryota</taxon>
        <taxon>Metamonada</taxon>
        <taxon>Diplomonadida</taxon>
        <taxon>Hexamitidae</taxon>
        <taxon>Hexamitinae</taxon>
        <taxon>Hexamita</taxon>
    </lineage>
</organism>
<dbReference type="InterPro" id="IPR044925">
    <property type="entry name" value="His-Me_finger_sf"/>
</dbReference>